<dbReference type="InterPro" id="IPR007197">
    <property type="entry name" value="rSAM"/>
</dbReference>
<feature type="binding site" evidence="8">
    <location>
        <position position="39"/>
    </location>
    <ligand>
        <name>Mg(2+)</name>
        <dbReference type="ChEBI" id="CHEBI:18420"/>
    </ligand>
</feature>
<keyword evidence="6 8" id="KW-0411">Iron-sulfur</keyword>
<keyword evidence="5 8" id="KW-0408">Iron</keyword>
<dbReference type="GO" id="GO:0016840">
    <property type="term" value="F:carbon-nitrogen lyase activity"/>
    <property type="evidence" value="ECO:0007669"/>
    <property type="project" value="UniProtKB-UniRule"/>
</dbReference>
<feature type="domain" description="Radical SAM core" evidence="9">
    <location>
        <begin position="17"/>
        <end position="202"/>
    </location>
</feature>
<dbReference type="GO" id="GO:0000287">
    <property type="term" value="F:magnesium ion binding"/>
    <property type="evidence" value="ECO:0007669"/>
    <property type="project" value="UniProtKB-UniRule"/>
</dbReference>
<comment type="catalytic activity">
    <reaction evidence="8">
        <text>6-carboxy-5,6,7,8-tetrahydropterin + H(+) = 7-carboxy-7-carbaguanine + NH4(+)</text>
        <dbReference type="Rhea" id="RHEA:27974"/>
        <dbReference type="ChEBI" id="CHEBI:15378"/>
        <dbReference type="ChEBI" id="CHEBI:28938"/>
        <dbReference type="ChEBI" id="CHEBI:61032"/>
        <dbReference type="ChEBI" id="CHEBI:61036"/>
        <dbReference type="EC" id="4.3.99.3"/>
    </reaction>
</comment>
<keyword evidence="1 8" id="KW-0004">4Fe-4S</keyword>
<feature type="binding site" evidence="8">
    <location>
        <begin position="117"/>
        <end position="119"/>
    </location>
    <ligand>
        <name>S-adenosyl-L-methionine</name>
        <dbReference type="ChEBI" id="CHEBI:59789"/>
    </ligand>
</feature>
<evidence type="ECO:0000256" key="6">
    <source>
        <dbReference type="ARBA" id="ARBA00023014"/>
    </source>
</evidence>
<protein>
    <recommendedName>
        <fullName evidence="8">7-carboxy-7-deazaguanine synthase</fullName>
        <shortName evidence="8">CDG synthase</shortName>
        <ecNumber evidence="8">4.3.99.3</ecNumber>
    </recommendedName>
    <alternativeName>
        <fullName evidence="8">Queuosine biosynthesis protein QueE</fullName>
    </alternativeName>
</protein>
<comment type="function">
    <text evidence="8">Catalyzes the complex heterocyclic radical-mediated conversion of 6-carboxy-5,6,7,8-tetrahydropterin (CPH4) to 7-carboxy-7-deazaguanine (CDG), a step common to the biosynthetic pathways of all 7-deazapurine-containing compounds.</text>
</comment>
<comment type="cofactor">
    <cofactor evidence="8">
        <name>S-adenosyl-L-methionine</name>
        <dbReference type="ChEBI" id="CHEBI:59789"/>
    </cofactor>
    <text evidence="8">Binds 1 S-adenosyl-L-methionine per subunit.</text>
</comment>
<evidence type="ECO:0000313" key="10">
    <source>
        <dbReference type="EMBL" id="OQB74414.1"/>
    </source>
</evidence>
<comment type="cofactor">
    <cofactor evidence="8">
        <name>Mg(2+)</name>
        <dbReference type="ChEBI" id="CHEBI:18420"/>
    </cofactor>
</comment>
<keyword evidence="3 8" id="KW-0479">Metal-binding</keyword>
<comment type="similarity">
    <text evidence="8">Belongs to the radical SAM superfamily. 7-carboxy-7-deazaguanine synthase family.</text>
</comment>
<dbReference type="HAMAP" id="MF_00917">
    <property type="entry name" value="QueE"/>
    <property type="match status" value="1"/>
</dbReference>
<feature type="binding site" evidence="8">
    <location>
        <position position="30"/>
    </location>
    <ligand>
        <name>[4Fe-4S] cluster</name>
        <dbReference type="ChEBI" id="CHEBI:49883"/>
        <note>4Fe-4S-S-AdoMet</note>
    </ligand>
</feature>
<dbReference type="PIRSF" id="PIRSF000370">
    <property type="entry name" value="QueE"/>
    <property type="match status" value="1"/>
</dbReference>
<feature type="binding site" evidence="8">
    <location>
        <position position="74"/>
    </location>
    <ligand>
        <name>substrate</name>
    </ligand>
</feature>
<keyword evidence="4 8" id="KW-0460">Magnesium</keyword>
<evidence type="ECO:0000256" key="4">
    <source>
        <dbReference type="ARBA" id="ARBA00022842"/>
    </source>
</evidence>
<name>A0A1V6CC85_UNCT6</name>
<feature type="binding site" evidence="8">
    <location>
        <position position="76"/>
    </location>
    <ligand>
        <name>S-adenosyl-L-methionine</name>
        <dbReference type="ChEBI" id="CHEBI:59789"/>
    </ligand>
</feature>
<dbReference type="Pfam" id="PF04055">
    <property type="entry name" value="Radical_SAM"/>
    <property type="match status" value="1"/>
</dbReference>
<dbReference type="GO" id="GO:0008616">
    <property type="term" value="P:tRNA queuosine(34) biosynthetic process"/>
    <property type="evidence" value="ECO:0007669"/>
    <property type="project" value="UniProtKB-UniRule"/>
</dbReference>
<evidence type="ECO:0000256" key="8">
    <source>
        <dbReference type="HAMAP-Rule" id="MF_00917"/>
    </source>
</evidence>
<dbReference type="AlphaFoldDB" id="A0A1V6CC85"/>
<feature type="binding site" evidence="8">
    <location>
        <begin position="11"/>
        <end position="13"/>
    </location>
    <ligand>
        <name>substrate</name>
    </ligand>
</feature>
<dbReference type="GO" id="GO:1904047">
    <property type="term" value="F:S-adenosyl-L-methionine binding"/>
    <property type="evidence" value="ECO:0007669"/>
    <property type="project" value="UniProtKB-UniRule"/>
</dbReference>
<evidence type="ECO:0000259" key="9">
    <source>
        <dbReference type="PROSITE" id="PS51918"/>
    </source>
</evidence>
<comment type="caution">
    <text evidence="8">Lacks conserved residue(s) required for the propagation of feature annotation.</text>
</comment>
<evidence type="ECO:0000256" key="1">
    <source>
        <dbReference type="ARBA" id="ARBA00022485"/>
    </source>
</evidence>
<keyword evidence="8" id="KW-0671">Queuosine biosynthesis</keyword>
<feature type="binding site" evidence="8">
    <location>
        <position position="34"/>
    </location>
    <ligand>
        <name>[4Fe-4S] cluster</name>
        <dbReference type="ChEBI" id="CHEBI:49883"/>
        <note>4Fe-4S-S-AdoMet</note>
    </ligand>
</feature>
<accession>A0A1V6CC85</accession>
<keyword evidence="2 8" id="KW-0949">S-adenosyl-L-methionine</keyword>
<dbReference type="Proteomes" id="UP000485562">
    <property type="component" value="Unassembled WGS sequence"/>
</dbReference>
<evidence type="ECO:0000256" key="2">
    <source>
        <dbReference type="ARBA" id="ARBA00022691"/>
    </source>
</evidence>
<dbReference type="EC" id="4.3.99.3" evidence="8"/>
<dbReference type="UniPathway" id="UPA00391"/>
<dbReference type="GO" id="GO:0051539">
    <property type="term" value="F:4 iron, 4 sulfur cluster binding"/>
    <property type="evidence" value="ECO:0007669"/>
    <property type="project" value="UniProtKB-UniRule"/>
</dbReference>
<comment type="cofactor">
    <cofactor evidence="8">
        <name>[4Fe-4S] cluster</name>
        <dbReference type="ChEBI" id="CHEBI:49883"/>
    </cofactor>
    <text evidence="8">Binds 1 [4Fe-4S] cluster. The cluster is coordinated with 3 cysteines and an exchangeable S-adenosyl-L-methionine.</text>
</comment>
<feature type="binding site" evidence="8">
    <location>
        <begin position="36"/>
        <end position="38"/>
    </location>
    <ligand>
        <name>S-adenosyl-L-methionine</name>
        <dbReference type="ChEBI" id="CHEBI:59789"/>
    </ligand>
</feature>
<dbReference type="InterPro" id="IPR013785">
    <property type="entry name" value="Aldolase_TIM"/>
</dbReference>
<dbReference type="SFLD" id="SFLDS00029">
    <property type="entry name" value="Radical_SAM"/>
    <property type="match status" value="1"/>
</dbReference>
<dbReference type="EMBL" id="MWDQ01000041">
    <property type="protein sequence ID" value="OQB74414.1"/>
    <property type="molecule type" value="Genomic_DNA"/>
</dbReference>
<sequence length="202" mass="23563">MLDICEIFVSIQGEGWRQGTSAVFIRFYGCNLRCKFCDTRVAFTKKQSMDEKEIVEIVRRLSRKYNNITNIIITGGEPYLQDFSNLVLQLKLSGFFVCVETNGTIWREIPLDWICVSPKKSAKKLLQQGYDKRFKDVANEFKYVITGKHDFSFIDSKITKPVILQPVNNDLKIALMIFKQIKKCSMPNWFLRFQIHKLMGIL</sequence>
<reference evidence="10" key="1">
    <citation type="submission" date="2017-02" db="EMBL/GenBank/DDBJ databases">
        <title>Delving into the versatile metabolic prowess of the omnipresent phylum Bacteroidetes.</title>
        <authorList>
            <person name="Nobu M.K."/>
            <person name="Mei R."/>
            <person name="Narihiro T."/>
            <person name="Kuroda K."/>
            <person name="Liu W.-T."/>
        </authorList>
    </citation>
    <scope>NUCLEOTIDE SEQUENCE</scope>
    <source>
        <strain evidence="10">ADurb.Bin131</strain>
    </source>
</reference>
<comment type="subunit">
    <text evidence="8">Homodimer.</text>
</comment>
<evidence type="ECO:0000256" key="7">
    <source>
        <dbReference type="ARBA" id="ARBA00023239"/>
    </source>
</evidence>
<feature type="binding site" evidence="8">
    <location>
        <position position="26"/>
    </location>
    <ligand>
        <name>substrate</name>
    </ligand>
</feature>
<dbReference type="PANTHER" id="PTHR42836">
    <property type="entry name" value="7-CARBOXY-7-DEAZAGUANINE SYNTHASE"/>
    <property type="match status" value="1"/>
</dbReference>
<dbReference type="PROSITE" id="PS51918">
    <property type="entry name" value="RADICAL_SAM"/>
    <property type="match status" value="1"/>
</dbReference>
<proteinExistence type="inferred from homology"/>
<organism evidence="10">
    <name type="scientific">candidate division TA06 bacterium ADurb.Bin131</name>
    <dbReference type="NCBI Taxonomy" id="1852827"/>
    <lineage>
        <taxon>Bacteria</taxon>
        <taxon>Bacteria division TA06</taxon>
    </lineage>
</organism>
<comment type="caution">
    <text evidence="10">The sequence shown here is derived from an EMBL/GenBank/DDBJ whole genome shotgun (WGS) entry which is preliminary data.</text>
</comment>
<dbReference type="InterPro" id="IPR058240">
    <property type="entry name" value="rSAM_sf"/>
</dbReference>
<dbReference type="PANTHER" id="PTHR42836:SF1">
    <property type="entry name" value="7-CARBOXY-7-DEAZAGUANINE SYNTHASE"/>
    <property type="match status" value="1"/>
</dbReference>
<comment type="pathway">
    <text evidence="8">Purine metabolism; 7-cyano-7-deazaguanine biosynthesis.</text>
</comment>
<dbReference type="CDD" id="cd01335">
    <property type="entry name" value="Radical_SAM"/>
    <property type="match status" value="1"/>
</dbReference>
<gene>
    <name evidence="8 10" type="primary">queE</name>
    <name evidence="10" type="ORF">BWX89_00541</name>
</gene>
<dbReference type="SUPFAM" id="SSF102114">
    <property type="entry name" value="Radical SAM enzymes"/>
    <property type="match status" value="1"/>
</dbReference>
<dbReference type="Gene3D" id="3.20.20.70">
    <property type="entry name" value="Aldolase class I"/>
    <property type="match status" value="1"/>
</dbReference>
<dbReference type="InterPro" id="IPR024924">
    <property type="entry name" value="7-CO-7-deazaguanine_synth-like"/>
</dbReference>
<evidence type="ECO:0000256" key="3">
    <source>
        <dbReference type="ARBA" id="ARBA00022723"/>
    </source>
</evidence>
<keyword evidence="7 8" id="KW-0456">Lyase</keyword>
<feature type="binding site" evidence="8">
    <location>
        <position position="37"/>
    </location>
    <ligand>
        <name>[4Fe-4S] cluster</name>
        <dbReference type="ChEBI" id="CHEBI:49883"/>
        <note>4Fe-4S-S-AdoMet</note>
    </ligand>
</feature>
<evidence type="ECO:0000256" key="5">
    <source>
        <dbReference type="ARBA" id="ARBA00023004"/>
    </source>
</evidence>